<feature type="coiled-coil region" evidence="1">
    <location>
        <begin position="8"/>
        <end position="39"/>
    </location>
</feature>
<evidence type="ECO:0000256" key="1">
    <source>
        <dbReference type="SAM" id="Coils"/>
    </source>
</evidence>
<keyword evidence="3" id="KW-1185">Reference proteome</keyword>
<keyword evidence="1" id="KW-0175">Coiled coil</keyword>
<dbReference type="AlphaFoldDB" id="B3ETQ6"/>
<evidence type="ECO:0000313" key="2">
    <source>
        <dbReference type="EMBL" id="ACE06608.1"/>
    </source>
</evidence>
<protein>
    <submittedName>
        <fullName evidence="2">Uncharacterized protein</fullName>
    </submittedName>
</protein>
<dbReference type="RefSeq" id="WP_012473359.1">
    <property type="nucleotide sequence ID" value="NC_010830.1"/>
</dbReference>
<dbReference type="eggNOG" id="COG2026">
    <property type="taxonomic scope" value="Bacteria"/>
</dbReference>
<reference evidence="2 3" key="1">
    <citation type="journal article" date="2010" name="J. Bacteriol.">
        <title>The genome of the amoeba symbiont 'Candidatus Amoebophilus asiaticus' reveals common mechanisms for host cell interaction among amoeba-associated bacteria.</title>
        <authorList>
            <person name="Schmitz-Esser S."/>
            <person name="Tischler P."/>
            <person name="Arnold R."/>
            <person name="Montanaro J."/>
            <person name="Wagner M."/>
            <person name="Rattei T."/>
            <person name="Horn M."/>
        </authorList>
    </citation>
    <scope>NUCLEOTIDE SEQUENCE [LARGE SCALE GENOMIC DNA]</scope>
    <source>
        <strain evidence="2 3">5a2</strain>
    </source>
</reference>
<dbReference type="EMBL" id="CP001102">
    <property type="protein sequence ID" value="ACE06608.1"/>
    <property type="molecule type" value="Genomic_DNA"/>
</dbReference>
<evidence type="ECO:0000313" key="3">
    <source>
        <dbReference type="Proteomes" id="UP000001227"/>
    </source>
</evidence>
<dbReference type="HOGENOM" id="CLU_110687_2_1_10"/>
<organism evidence="2 3">
    <name type="scientific">Amoebophilus asiaticus (strain 5a2)</name>
    <dbReference type="NCBI Taxonomy" id="452471"/>
    <lineage>
        <taxon>Bacteria</taxon>
        <taxon>Pseudomonadati</taxon>
        <taxon>Bacteroidota</taxon>
        <taxon>Cytophagia</taxon>
        <taxon>Cytophagales</taxon>
        <taxon>Amoebophilaceae</taxon>
        <taxon>Candidatus Amoebophilus</taxon>
    </lineage>
</organism>
<accession>B3ETQ6</accession>
<gene>
    <name evidence="2" type="ordered locus">Aasi_1294</name>
</gene>
<dbReference type="KEGG" id="aas:Aasi_1294"/>
<dbReference type="InterPro" id="IPR009387">
    <property type="entry name" value="HigB-2"/>
</dbReference>
<proteinExistence type="predicted"/>
<dbReference type="Proteomes" id="UP000001227">
    <property type="component" value="Chromosome"/>
</dbReference>
<dbReference type="PIRSF" id="PIRSF039032">
    <property type="entry name" value="HigB-2"/>
    <property type="match status" value="1"/>
</dbReference>
<dbReference type="OrthoDB" id="1364255at2"/>
<sequence length="109" mass="12381">MNYNVKSTNVFERQAKRLIKKYASLKQELFQLVQQLKDNPKLGTAIGGECYKIRISVASKGKGNSSGARVITNFVVTDNTVYLLYIYDKSDQETLSDKELKELLKCINI</sequence>
<dbReference type="Pfam" id="PF06296">
    <property type="entry name" value="RelE"/>
    <property type="match status" value="1"/>
</dbReference>
<name>B3ETQ6_AMOA5</name>